<reference evidence="2" key="1">
    <citation type="submission" date="2022-10" db="EMBL/GenBank/DDBJ databases">
        <title>Mechanism of multi-heavy metal repair in Cytobacillus Firmus M7.</title>
        <authorList>
            <person name="Li X."/>
            <person name="Yu C."/>
        </authorList>
    </citation>
    <scope>NUCLEOTIDE SEQUENCE</scope>
    <source>
        <strain evidence="2">M7</strain>
    </source>
</reference>
<proteinExistence type="predicted"/>
<name>A0AA46SJY5_CYTFI</name>
<evidence type="ECO:0000313" key="3">
    <source>
        <dbReference type="Proteomes" id="UP001163104"/>
    </source>
</evidence>
<gene>
    <name evidence="2" type="ORF">OD459_03035</name>
</gene>
<protein>
    <submittedName>
        <fullName evidence="2">Uncharacterized protein</fullName>
    </submittedName>
</protein>
<evidence type="ECO:0000256" key="1">
    <source>
        <dbReference type="SAM" id="MobiDB-lite"/>
    </source>
</evidence>
<organism evidence="2 3">
    <name type="scientific">Cytobacillus firmus</name>
    <name type="common">Bacillus firmus</name>
    <dbReference type="NCBI Taxonomy" id="1399"/>
    <lineage>
        <taxon>Bacteria</taxon>
        <taxon>Bacillati</taxon>
        <taxon>Bacillota</taxon>
        <taxon>Bacilli</taxon>
        <taxon>Bacillales</taxon>
        <taxon>Bacillaceae</taxon>
        <taxon>Cytobacillus</taxon>
    </lineage>
</organism>
<feature type="compositionally biased region" description="Basic and acidic residues" evidence="1">
    <location>
        <begin position="1"/>
        <end position="34"/>
    </location>
</feature>
<feature type="region of interest" description="Disordered" evidence="1">
    <location>
        <begin position="1"/>
        <end position="45"/>
    </location>
</feature>
<dbReference type="AlphaFoldDB" id="A0AA46SJY5"/>
<dbReference type="Proteomes" id="UP001163104">
    <property type="component" value="Chromosome"/>
</dbReference>
<accession>A0AA46SJY5</accession>
<dbReference type="RefSeq" id="WP_197087684.1">
    <property type="nucleotide sequence ID" value="NZ_CP107027.1"/>
</dbReference>
<sequence length="45" mass="5247">MKKEPEKTFELSYESDGKMGEKENKNGKENKDQAEIFFNSTQDSE</sequence>
<evidence type="ECO:0000313" key="2">
    <source>
        <dbReference type="EMBL" id="UYG96020.1"/>
    </source>
</evidence>
<dbReference type="EMBL" id="CP107027">
    <property type="protein sequence ID" value="UYG96020.1"/>
    <property type="molecule type" value="Genomic_DNA"/>
</dbReference>